<evidence type="ECO:0000313" key="3">
    <source>
        <dbReference type="EMBL" id="OAE33152.1"/>
    </source>
</evidence>
<name>A0A176WLG9_MARPO</name>
<keyword evidence="2" id="KW-1133">Transmembrane helix</keyword>
<proteinExistence type="predicted"/>
<evidence type="ECO:0000256" key="1">
    <source>
        <dbReference type="SAM" id="MobiDB-lite"/>
    </source>
</evidence>
<dbReference type="AlphaFoldDB" id="A0A176WLG9"/>
<keyword evidence="4" id="KW-1185">Reference proteome</keyword>
<keyword evidence="2" id="KW-0812">Transmembrane</keyword>
<feature type="transmembrane region" description="Helical" evidence="2">
    <location>
        <begin position="86"/>
        <end position="115"/>
    </location>
</feature>
<comment type="caution">
    <text evidence="3">The sequence shown here is derived from an EMBL/GenBank/DDBJ whole genome shotgun (WGS) entry which is preliminary data.</text>
</comment>
<keyword evidence="2" id="KW-0472">Membrane</keyword>
<dbReference type="EMBL" id="LVLJ01000679">
    <property type="protein sequence ID" value="OAE33152.1"/>
    <property type="molecule type" value="Genomic_DNA"/>
</dbReference>
<protein>
    <submittedName>
        <fullName evidence="3">Uncharacterized protein</fullName>
    </submittedName>
</protein>
<gene>
    <name evidence="3" type="ORF">AXG93_4773s1250</name>
</gene>
<evidence type="ECO:0000256" key="2">
    <source>
        <dbReference type="SAM" id="Phobius"/>
    </source>
</evidence>
<dbReference type="Proteomes" id="UP000077202">
    <property type="component" value="Unassembled WGS sequence"/>
</dbReference>
<evidence type="ECO:0000313" key="4">
    <source>
        <dbReference type="Proteomes" id="UP000077202"/>
    </source>
</evidence>
<accession>A0A176WLG9</accession>
<feature type="region of interest" description="Disordered" evidence="1">
    <location>
        <begin position="1"/>
        <end position="32"/>
    </location>
</feature>
<reference evidence="3" key="1">
    <citation type="submission" date="2016-03" db="EMBL/GenBank/DDBJ databases">
        <title>Mechanisms controlling the formation of the plant cell surface in tip-growing cells are functionally conserved among land plants.</title>
        <authorList>
            <person name="Honkanen S."/>
            <person name="Jones V.A."/>
            <person name="Morieri G."/>
            <person name="Champion C."/>
            <person name="Hetherington A.J."/>
            <person name="Kelly S."/>
            <person name="Saint-Marcoux D."/>
            <person name="Proust H."/>
            <person name="Prescott H."/>
            <person name="Dolan L."/>
        </authorList>
    </citation>
    <scope>NUCLEOTIDE SEQUENCE [LARGE SCALE GENOMIC DNA]</scope>
    <source>
        <tissue evidence="3">Whole gametophyte</tissue>
    </source>
</reference>
<organism evidence="3 4">
    <name type="scientific">Marchantia polymorpha subsp. ruderalis</name>
    <dbReference type="NCBI Taxonomy" id="1480154"/>
    <lineage>
        <taxon>Eukaryota</taxon>
        <taxon>Viridiplantae</taxon>
        <taxon>Streptophyta</taxon>
        <taxon>Embryophyta</taxon>
        <taxon>Marchantiophyta</taxon>
        <taxon>Marchantiopsida</taxon>
        <taxon>Marchantiidae</taxon>
        <taxon>Marchantiales</taxon>
        <taxon>Marchantiaceae</taxon>
        <taxon>Marchantia</taxon>
    </lineage>
</organism>
<sequence>MDMLAWRHPGSGSPALRPPETVSNTQCSPVRSGRAGGYPPVCLFGRRPSSSAKVAEPARSPCGSQIRRRTPATAWRRNTRRGATKAAYLSAIAWVLAAFESLLFSSALAAVLLLVETFVLRSRTCDTSLEIRLYHWCEASRLFLRGDKGVPIVGVSLSADGRTSPGEFGEIFRMAVQESRVKNYMGVVGGSWLRAAAIASGTG</sequence>